<evidence type="ECO:0008006" key="6">
    <source>
        <dbReference type="Google" id="ProtNLM"/>
    </source>
</evidence>
<dbReference type="Proteomes" id="UP000015101">
    <property type="component" value="Unassembled WGS sequence"/>
</dbReference>
<dbReference type="CTD" id="20195019"/>
<dbReference type="EMBL" id="AMQM01002332">
    <property type="status" value="NOT_ANNOTATED_CDS"/>
    <property type="molecule type" value="Genomic_DNA"/>
</dbReference>
<evidence type="ECO:0000256" key="2">
    <source>
        <dbReference type="SAM" id="Phobius"/>
    </source>
</evidence>
<reference evidence="5" key="1">
    <citation type="submission" date="2012-12" db="EMBL/GenBank/DDBJ databases">
        <authorList>
            <person name="Hellsten U."/>
            <person name="Grimwood J."/>
            <person name="Chapman J.A."/>
            <person name="Shapiro H."/>
            <person name="Aerts A."/>
            <person name="Otillar R.P."/>
            <person name="Terry A.Y."/>
            <person name="Boore J.L."/>
            <person name="Simakov O."/>
            <person name="Marletaz F."/>
            <person name="Cho S.-J."/>
            <person name="Edsinger-Gonzales E."/>
            <person name="Havlak P."/>
            <person name="Kuo D.-H."/>
            <person name="Larsson T."/>
            <person name="Lv J."/>
            <person name="Arendt D."/>
            <person name="Savage R."/>
            <person name="Osoegawa K."/>
            <person name="de Jong P."/>
            <person name="Lindberg D.R."/>
            <person name="Seaver E.C."/>
            <person name="Weisblat D.A."/>
            <person name="Putnam N.H."/>
            <person name="Grigoriev I.V."/>
            <person name="Rokhsar D.S."/>
        </authorList>
    </citation>
    <scope>NUCLEOTIDE SEQUENCE</scope>
</reference>
<keyword evidence="5" id="KW-1185">Reference proteome</keyword>
<protein>
    <recommendedName>
        <fullName evidence="6">Methyltransferase type 12 domain-containing protein</fullName>
    </recommendedName>
</protein>
<dbReference type="RefSeq" id="XP_009031541.1">
    <property type="nucleotide sequence ID" value="XM_009033293.1"/>
</dbReference>
<dbReference type="PANTHER" id="PTHR20974:SF0">
    <property type="entry name" value="UPF0585 PROTEIN CG18661"/>
    <property type="match status" value="1"/>
</dbReference>
<sequence length="202" mass="22996">MTSVTVLRSAAAEKNKRTILGELKKILNEGDDVIVLEVASGTGQHVTFFAEHLPHVTWFPSECNDVYMTSIQGYTQITHRQNVKDALWIDTRDEPDSWGKGGLQSKVSSFDYILCINMLHYCEWNACKGLFKGVNHYLKNGGSLLIYGPFIVENEQCSEENQQFDCMLRQQNSEWGLRETAHMDIIIIIIVIIVIIVSRMQL</sequence>
<keyword evidence="2" id="KW-0812">Transmembrane</keyword>
<evidence type="ECO:0000313" key="3">
    <source>
        <dbReference type="EMBL" id="ESN90649.1"/>
    </source>
</evidence>
<reference evidence="4" key="3">
    <citation type="submission" date="2015-06" db="UniProtKB">
        <authorList>
            <consortium name="EnsemblMetazoa"/>
        </authorList>
    </citation>
    <scope>IDENTIFICATION</scope>
</reference>
<reference evidence="3 5" key="2">
    <citation type="journal article" date="2013" name="Nature">
        <title>Insights into bilaterian evolution from three spiralian genomes.</title>
        <authorList>
            <person name="Simakov O."/>
            <person name="Marletaz F."/>
            <person name="Cho S.J."/>
            <person name="Edsinger-Gonzales E."/>
            <person name="Havlak P."/>
            <person name="Hellsten U."/>
            <person name="Kuo D.H."/>
            <person name="Larsson T."/>
            <person name="Lv J."/>
            <person name="Arendt D."/>
            <person name="Savage R."/>
            <person name="Osoegawa K."/>
            <person name="de Jong P."/>
            <person name="Grimwood J."/>
            <person name="Chapman J.A."/>
            <person name="Shapiro H."/>
            <person name="Aerts A."/>
            <person name="Otillar R.P."/>
            <person name="Terry A.Y."/>
            <person name="Boore J.L."/>
            <person name="Grigoriev I.V."/>
            <person name="Lindberg D.R."/>
            <person name="Seaver E.C."/>
            <person name="Weisblat D.A."/>
            <person name="Putnam N.H."/>
            <person name="Rokhsar D.S."/>
        </authorList>
    </citation>
    <scope>NUCLEOTIDE SEQUENCE</scope>
</reference>
<dbReference type="SUPFAM" id="SSF53335">
    <property type="entry name" value="S-adenosyl-L-methionine-dependent methyltransferases"/>
    <property type="match status" value="1"/>
</dbReference>
<keyword evidence="2" id="KW-0472">Membrane</keyword>
<comment type="similarity">
    <text evidence="1">Belongs to the UPF0585 family.</text>
</comment>
<dbReference type="InParanoid" id="T1EEL7"/>
<dbReference type="InterPro" id="IPR029063">
    <property type="entry name" value="SAM-dependent_MTases_sf"/>
</dbReference>
<evidence type="ECO:0000313" key="4">
    <source>
        <dbReference type="EnsemblMetazoa" id="HelroP108719"/>
    </source>
</evidence>
<dbReference type="KEGG" id="hro:HELRODRAFT_108719"/>
<dbReference type="OrthoDB" id="10258744at2759"/>
<dbReference type="eggNOG" id="ENOG502QVX9">
    <property type="taxonomic scope" value="Eukaryota"/>
</dbReference>
<accession>T1EEL7</accession>
<proteinExistence type="inferred from homology"/>
<evidence type="ECO:0000256" key="1">
    <source>
        <dbReference type="ARBA" id="ARBA00008308"/>
    </source>
</evidence>
<dbReference type="Pfam" id="PF06080">
    <property type="entry name" value="DUF938"/>
    <property type="match status" value="1"/>
</dbReference>
<dbReference type="InterPro" id="IPR010342">
    <property type="entry name" value="DUF938"/>
</dbReference>
<feature type="transmembrane region" description="Helical" evidence="2">
    <location>
        <begin position="181"/>
        <end position="198"/>
    </location>
</feature>
<dbReference type="EMBL" id="KB097753">
    <property type="protein sequence ID" value="ESN90649.1"/>
    <property type="molecule type" value="Genomic_DNA"/>
</dbReference>
<dbReference type="OMA" id="DYYKCLI"/>
<dbReference type="PANTHER" id="PTHR20974">
    <property type="entry name" value="UPF0585 PROTEIN CG18661"/>
    <property type="match status" value="1"/>
</dbReference>
<dbReference type="HOGENOM" id="CLU_067698_0_0_1"/>
<evidence type="ECO:0000313" key="5">
    <source>
        <dbReference type="Proteomes" id="UP000015101"/>
    </source>
</evidence>
<dbReference type="GeneID" id="20195019"/>
<dbReference type="AlphaFoldDB" id="T1EEL7"/>
<dbReference type="Gene3D" id="3.40.50.150">
    <property type="entry name" value="Vaccinia Virus protein VP39"/>
    <property type="match status" value="1"/>
</dbReference>
<name>T1EEL7_HELRO</name>
<keyword evidence="2" id="KW-1133">Transmembrane helix</keyword>
<gene>
    <name evidence="4" type="primary">20195019</name>
    <name evidence="3" type="ORF">HELRODRAFT_108719</name>
</gene>
<dbReference type="EnsemblMetazoa" id="HelroT108719">
    <property type="protein sequence ID" value="HelroP108719"/>
    <property type="gene ID" value="HelroG108719"/>
</dbReference>
<organism evidence="4 5">
    <name type="scientific">Helobdella robusta</name>
    <name type="common">Californian leech</name>
    <dbReference type="NCBI Taxonomy" id="6412"/>
    <lineage>
        <taxon>Eukaryota</taxon>
        <taxon>Metazoa</taxon>
        <taxon>Spiralia</taxon>
        <taxon>Lophotrochozoa</taxon>
        <taxon>Annelida</taxon>
        <taxon>Clitellata</taxon>
        <taxon>Hirudinea</taxon>
        <taxon>Rhynchobdellida</taxon>
        <taxon>Glossiphoniidae</taxon>
        <taxon>Helobdella</taxon>
    </lineage>
</organism>